<dbReference type="Gene3D" id="3.20.20.30">
    <property type="entry name" value="Luciferase-like domain"/>
    <property type="match status" value="1"/>
</dbReference>
<proteinExistence type="predicted"/>
<gene>
    <name evidence="4" type="ORF">CNN82_15030</name>
</gene>
<evidence type="ECO:0000256" key="2">
    <source>
        <dbReference type="ARBA" id="ARBA00023033"/>
    </source>
</evidence>
<keyword evidence="2" id="KW-0503">Monooxygenase</keyword>
<dbReference type="GO" id="GO:0016705">
    <property type="term" value="F:oxidoreductase activity, acting on paired donors, with incorporation or reduction of molecular oxygen"/>
    <property type="evidence" value="ECO:0007669"/>
    <property type="project" value="InterPro"/>
</dbReference>
<feature type="domain" description="Luciferase-like" evidence="3">
    <location>
        <begin position="15"/>
        <end position="330"/>
    </location>
</feature>
<dbReference type="Proteomes" id="UP000218385">
    <property type="component" value="Chromosome"/>
</dbReference>
<keyword evidence="1" id="KW-0560">Oxidoreductase</keyword>
<sequence>MNASPNLAGDAIPQLSVFCFSDVARDSFAEKYEQLLSTARLADELNFHAIWTPERHFHTFGGMFPNPSVVSAALAASTQRIAIRAGSVVLPLHDPLRVAEEWALVDNLSRGRVGVAFSAGWQRNDFVLKAQNYRQRHEVLFSSLAQIQSLWRGESVTRHELSLPGHPEPVTLQTWPPAYQAAIPVWVTTGSNPLLFSEAGKRGLNVLTHLIAQTREQLQENCASYRLARQDAGLDPAAGKVTLMMHTQAGEDREALLPRLRPALTGYLRAFMQLSDNLNEPSALDQEATDKKQAYALKWGVEKYLNHYGLFGSAAECLEQLKQLKREGIDEVAGLVDFGMPQDSVETTLRTLATLL</sequence>
<dbReference type="NCBIfam" id="TIGR04020">
    <property type="entry name" value="seco_metab_LLM"/>
    <property type="match status" value="1"/>
</dbReference>
<dbReference type="PANTHER" id="PTHR30137:SF8">
    <property type="entry name" value="BLR5498 PROTEIN"/>
    <property type="match status" value="1"/>
</dbReference>
<dbReference type="InterPro" id="IPR011251">
    <property type="entry name" value="Luciferase-like_dom"/>
</dbReference>
<evidence type="ECO:0000256" key="1">
    <source>
        <dbReference type="ARBA" id="ARBA00023002"/>
    </source>
</evidence>
<accession>A0AB33EB98</accession>
<protein>
    <submittedName>
        <fullName evidence="4">LLM class flavin-dependent oxidoreductase</fullName>
    </submittedName>
</protein>
<dbReference type="PANTHER" id="PTHR30137">
    <property type="entry name" value="LUCIFERASE-LIKE MONOOXYGENASE"/>
    <property type="match status" value="1"/>
</dbReference>
<evidence type="ECO:0000259" key="3">
    <source>
        <dbReference type="Pfam" id="PF00296"/>
    </source>
</evidence>
<evidence type="ECO:0000313" key="5">
    <source>
        <dbReference type="Proteomes" id="UP000218385"/>
    </source>
</evidence>
<dbReference type="EMBL" id="CP023466">
    <property type="protein sequence ID" value="ATE77679.1"/>
    <property type="molecule type" value="Genomic_DNA"/>
</dbReference>
<dbReference type="AlphaFoldDB" id="A0AB33EB98"/>
<dbReference type="InterPro" id="IPR036661">
    <property type="entry name" value="Luciferase-like_sf"/>
</dbReference>
<dbReference type="Pfam" id="PF00296">
    <property type="entry name" value="Bac_luciferase"/>
    <property type="match status" value="1"/>
</dbReference>
<dbReference type="GO" id="GO:0005829">
    <property type="term" value="C:cytosol"/>
    <property type="evidence" value="ECO:0007669"/>
    <property type="project" value="TreeGrafter"/>
</dbReference>
<dbReference type="InterPro" id="IPR050766">
    <property type="entry name" value="Bact_Lucif_Oxidored"/>
</dbReference>
<organism evidence="4 5">
    <name type="scientific">Pseudomonas frederiksbergensis</name>
    <dbReference type="NCBI Taxonomy" id="104087"/>
    <lineage>
        <taxon>Bacteria</taxon>
        <taxon>Pseudomonadati</taxon>
        <taxon>Pseudomonadota</taxon>
        <taxon>Gammaproteobacteria</taxon>
        <taxon>Pseudomonadales</taxon>
        <taxon>Pseudomonadaceae</taxon>
        <taxon>Pseudomonas</taxon>
    </lineage>
</organism>
<dbReference type="InterPro" id="IPR024011">
    <property type="entry name" value="Biosynth_lucif-like_mOase_dom"/>
</dbReference>
<evidence type="ECO:0000313" key="4">
    <source>
        <dbReference type="EMBL" id="ATE77679.1"/>
    </source>
</evidence>
<dbReference type="SUPFAM" id="SSF51679">
    <property type="entry name" value="Bacterial luciferase-like"/>
    <property type="match status" value="1"/>
</dbReference>
<reference evidence="4 5" key="1">
    <citation type="submission" date="2017-09" db="EMBL/GenBank/DDBJ databases">
        <title>Complete Genome sequence of Lysobacter capsici KNU-15.</title>
        <authorList>
            <person name="Kim M.-C."/>
            <person name="Yi H."/>
            <person name="Lee D.-W."/>
            <person name="Shin J.-H."/>
        </authorList>
    </citation>
    <scope>NUCLEOTIDE SEQUENCE [LARGE SCALE GENOMIC DNA]</scope>
    <source>
        <strain evidence="4 5">KNU-15</strain>
    </source>
</reference>
<dbReference type="RefSeq" id="WP_028940596.1">
    <property type="nucleotide sequence ID" value="NZ_CP023466.1"/>
</dbReference>
<name>A0AB33EB98_9PSED</name>
<dbReference type="GO" id="GO:0004497">
    <property type="term" value="F:monooxygenase activity"/>
    <property type="evidence" value="ECO:0007669"/>
    <property type="project" value="UniProtKB-KW"/>
</dbReference>